<organism evidence="1 2">
    <name type="scientific">Larkinella punicea</name>
    <dbReference type="NCBI Taxonomy" id="2315727"/>
    <lineage>
        <taxon>Bacteria</taxon>
        <taxon>Pseudomonadati</taxon>
        <taxon>Bacteroidota</taxon>
        <taxon>Cytophagia</taxon>
        <taxon>Cytophagales</taxon>
        <taxon>Spirosomataceae</taxon>
        <taxon>Larkinella</taxon>
    </lineage>
</organism>
<dbReference type="Proteomes" id="UP000253383">
    <property type="component" value="Unassembled WGS sequence"/>
</dbReference>
<dbReference type="OrthoDB" id="307997at2"/>
<evidence type="ECO:0000313" key="2">
    <source>
        <dbReference type="Proteomes" id="UP000253383"/>
    </source>
</evidence>
<comment type="caution">
    <text evidence="1">The sequence shown here is derived from an EMBL/GenBank/DDBJ whole genome shotgun (WGS) entry which is preliminary data.</text>
</comment>
<gene>
    <name evidence="1" type="ORF">DUE52_27325</name>
</gene>
<protein>
    <submittedName>
        <fullName evidence="1">Uncharacterized protein</fullName>
    </submittedName>
</protein>
<proteinExistence type="predicted"/>
<accession>A0A368JFD8</accession>
<reference evidence="1 2" key="1">
    <citation type="submission" date="2018-07" db="EMBL/GenBank/DDBJ databases">
        <title>Genome analysis of Larkinella rosea.</title>
        <authorList>
            <person name="Zhou Z."/>
            <person name="Wang G."/>
        </authorList>
    </citation>
    <scope>NUCLEOTIDE SEQUENCE [LARGE SCALE GENOMIC DNA]</scope>
    <source>
        <strain evidence="2">zzj9</strain>
    </source>
</reference>
<sequence>MNDYFLNQTLRKLYLDRLPTINSIIHANIGGNDLTKVSGPFMMHVYPEYIQANKKILFVGMETHTWEPIKFDELMLRKLFRESQLTD</sequence>
<name>A0A368JFD8_9BACT</name>
<dbReference type="RefSeq" id="WP_114409269.1">
    <property type="nucleotide sequence ID" value="NZ_QOWE01000029.1"/>
</dbReference>
<dbReference type="AlphaFoldDB" id="A0A368JFD8"/>
<evidence type="ECO:0000313" key="1">
    <source>
        <dbReference type="EMBL" id="RCR66252.1"/>
    </source>
</evidence>
<dbReference type="EMBL" id="QOWE01000029">
    <property type="protein sequence ID" value="RCR66252.1"/>
    <property type="molecule type" value="Genomic_DNA"/>
</dbReference>
<keyword evidence="2" id="KW-1185">Reference proteome</keyword>